<evidence type="ECO:0000256" key="1">
    <source>
        <dbReference type="SAM" id="MobiDB-lite"/>
    </source>
</evidence>
<dbReference type="CDD" id="cd18773">
    <property type="entry name" value="PDC1_HK_sensor"/>
    <property type="match status" value="1"/>
</dbReference>
<reference evidence="3 4" key="1">
    <citation type="submission" date="2018-05" db="EMBL/GenBank/DDBJ databases">
        <title>Leucothrix arctica sp. nov., isolated from Arctic seawater.</title>
        <authorList>
            <person name="Choi A."/>
            <person name="Baek K."/>
        </authorList>
    </citation>
    <scope>NUCLEOTIDE SEQUENCE [LARGE SCALE GENOMIC DNA]</scope>
    <source>
        <strain evidence="3 4">IMCC9719</strain>
    </source>
</reference>
<feature type="transmembrane region" description="Helical" evidence="2">
    <location>
        <begin position="166"/>
        <end position="186"/>
    </location>
</feature>
<feature type="transmembrane region" description="Helical" evidence="2">
    <location>
        <begin position="249"/>
        <end position="269"/>
    </location>
</feature>
<dbReference type="RefSeq" id="WP_109821605.1">
    <property type="nucleotide sequence ID" value="NZ_QGKL01000006.1"/>
</dbReference>
<comment type="caution">
    <text evidence="3">The sequence shown here is derived from an EMBL/GenBank/DDBJ whole genome shotgun (WGS) entry which is preliminary data.</text>
</comment>
<gene>
    <name evidence="3" type="ORF">DKT75_01160</name>
</gene>
<evidence type="ECO:0000313" key="4">
    <source>
        <dbReference type="Proteomes" id="UP000245506"/>
    </source>
</evidence>
<sequence length="320" mass="35653">MADMSYVHIIDYYHLHTESINELMDSILSGVNDASIYIDADTLQSAMSRLEEKYPFVSMLYTLDPDGKQNSPNISPNPKLSDPSPIGKDRSHRPYFVQTNEDPTHTITSPYLSISGRSLCVSVMAKVYSDDREVIGYIVLDASLTEVISFMMGDQRRRQFNGVFKCIYAAISIGLFCVVGILFYFAMSELVSIFTAPEGETVEHYAKPFGTIIYLTLALAIFDLAKTTLEEEVLMHKDIFRHSSTRRTITRFMAAILVAVSIEALVLMFKSVMSDSGMLTGAVMMLLAAAALLLSLGAYVYLGAKAEVLMLESNQPRPRR</sequence>
<protein>
    <submittedName>
        <fullName evidence="3">General glycosylation pathway protein</fullName>
    </submittedName>
</protein>
<feature type="transmembrane region" description="Helical" evidence="2">
    <location>
        <begin position="281"/>
        <end position="302"/>
    </location>
</feature>
<feature type="compositionally biased region" description="Polar residues" evidence="1">
    <location>
        <begin position="68"/>
        <end position="78"/>
    </location>
</feature>
<dbReference type="SUPFAM" id="SSF103190">
    <property type="entry name" value="Sensory domain-like"/>
    <property type="match status" value="1"/>
</dbReference>
<name>A0A317CLT5_9GAMM</name>
<feature type="region of interest" description="Disordered" evidence="1">
    <location>
        <begin position="67"/>
        <end position="87"/>
    </location>
</feature>
<keyword evidence="4" id="KW-1185">Reference proteome</keyword>
<dbReference type="Proteomes" id="UP000245506">
    <property type="component" value="Unassembled WGS sequence"/>
</dbReference>
<dbReference type="Gene3D" id="3.30.450.20">
    <property type="entry name" value="PAS domain"/>
    <property type="match status" value="1"/>
</dbReference>
<keyword evidence="2" id="KW-0812">Transmembrane</keyword>
<evidence type="ECO:0000256" key="2">
    <source>
        <dbReference type="SAM" id="Phobius"/>
    </source>
</evidence>
<organism evidence="3 4">
    <name type="scientific">Leucothrix arctica</name>
    <dbReference type="NCBI Taxonomy" id="1481894"/>
    <lineage>
        <taxon>Bacteria</taxon>
        <taxon>Pseudomonadati</taxon>
        <taxon>Pseudomonadota</taxon>
        <taxon>Gammaproteobacteria</taxon>
        <taxon>Thiotrichales</taxon>
        <taxon>Thiotrichaceae</taxon>
        <taxon>Leucothrix</taxon>
    </lineage>
</organism>
<keyword evidence="2" id="KW-0472">Membrane</keyword>
<keyword evidence="2" id="KW-1133">Transmembrane helix</keyword>
<evidence type="ECO:0000313" key="3">
    <source>
        <dbReference type="EMBL" id="PWQ99339.1"/>
    </source>
</evidence>
<dbReference type="EMBL" id="QGKL01000006">
    <property type="protein sequence ID" value="PWQ99339.1"/>
    <property type="molecule type" value="Genomic_DNA"/>
</dbReference>
<accession>A0A317CLT5</accession>
<dbReference type="AlphaFoldDB" id="A0A317CLT5"/>
<feature type="transmembrane region" description="Helical" evidence="2">
    <location>
        <begin position="206"/>
        <end position="229"/>
    </location>
</feature>
<dbReference type="InterPro" id="IPR029151">
    <property type="entry name" value="Sensor-like_sf"/>
</dbReference>
<dbReference type="OrthoDB" id="5611555at2"/>
<proteinExistence type="predicted"/>